<keyword evidence="6 10" id="KW-0411">Iron-sulfur</keyword>
<evidence type="ECO:0000256" key="11">
    <source>
        <dbReference type="SAM" id="MobiDB-lite"/>
    </source>
</evidence>
<reference evidence="12" key="1">
    <citation type="submission" date="2021-02" db="EMBL/GenBank/DDBJ databases">
        <title>Genome sequence of Rhodospirillales sp. strain TMPK1 isolated from soil.</title>
        <authorList>
            <person name="Nakai R."/>
            <person name="Kusada H."/>
            <person name="Tamaki H."/>
        </authorList>
    </citation>
    <scope>NUCLEOTIDE SEQUENCE</scope>
    <source>
        <strain evidence="12">TMPK1</strain>
    </source>
</reference>
<evidence type="ECO:0000256" key="8">
    <source>
        <dbReference type="ARBA" id="ARBA00034078"/>
    </source>
</evidence>
<evidence type="ECO:0000256" key="4">
    <source>
        <dbReference type="ARBA" id="ARBA00022967"/>
    </source>
</evidence>
<evidence type="ECO:0000256" key="6">
    <source>
        <dbReference type="ARBA" id="ARBA00023014"/>
    </source>
</evidence>
<dbReference type="GO" id="GO:0022890">
    <property type="term" value="F:inorganic cation transmembrane transporter activity"/>
    <property type="evidence" value="ECO:0007669"/>
    <property type="project" value="UniProtKB-ARBA"/>
</dbReference>
<feature type="binding site" evidence="10">
    <location>
        <position position="107"/>
    </location>
    <ligand>
        <name>[2Fe-2S] cluster</name>
        <dbReference type="ChEBI" id="CHEBI:190135"/>
    </ligand>
</feature>
<feature type="region of interest" description="Disordered" evidence="11">
    <location>
        <begin position="177"/>
        <end position="216"/>
    </location>
</feature>
<dbReference type="FunFam" id="3.40.30.10:FF:000022">
    <property type="entry name" value="NADH dehydrogenase flavoprotein 2, mitochondrial"/>
    <property type="match status" value="1"/>
</dbReference>
<keyword evidence="2 10" id="KW-0001">2Fe-2S</keyword>
<comment type="cofactor">
    <cofactor evidence="10">
        <name>[2Fe-2S] cluster</name>
        <dbReference type="ChEBI" id="CHEBI:190135"/>
    </cofactor>
    <text evidence="10">Binds 1 [2Fe-2S] cluster.</text>
</comment>
<accession>A0A8S8X7V9</accession>
<comment type="caution">
    <text evidence="12">The sequence shown here is derived from an EMBL/GenBank/DDBJ whole genome shotgun (WGS) entry which is preliminary data.</text>
</comment>
<evidence type="ECO:0000256" key="1">
    <source>
        <dbReference type="ARBA" id="ARBA00010643"/>
    </source>
</evidence>
<dbReference type="GO" id="GO:0031967">
    <property type="term" value="C:organelle envelope"/>
    <property type="evidence" value="ECO:0007669"/>
    <property type="project" value="UniProtKB-ARBA"/>
</dbReference>
<dbReference type="NCBIfam" id="NF005725">
    <property type="entry name" value="PRK07539.1-5"/>
    <property type="match status" value="1"/>
</dbReference>
<dbReference type="NCBIfam" id="TIGR01958">
    <property type="entry name" value="nuoE_fam"/>
    <property type="match status" value="1"/>
</dbReference>
<evidence type="ECO:0000256" key="3">
    <source>
        <dbReference type="ARBA" id="ARBA00022723"/>
    </source>
</evidence>
<keyword evidence="3 10" id="KW-0479">Metal-binding</keyword>
<dbReference type="InterPro" id="IPR002023">
    <property type="entry name" value="NuoE-like"/>
</dbReference>
<dbReference type="Proteomes" id="UP000681075">
    <property type="component" value="Unassembled WGS sequence"/>
</dbReference>
<evidence type="ECO:0000256" key="7">
    <source>
        <dbReference type="ARBA" id="ARBA00023027"/>
    </source>
</evidence>
<dbReference type="SUPFAM" id="SSF52833">
    <property type="entry name" value="Thioredoxin-like"/>
    <property type="match status" value="1"/>
</dbReference>
<keyword evidence="7" id="KW-0520">NAD</keyword>
<dbReference type="GO" id="GO:0046872">
    <property type="term" value="F:metal ion binding"/>
    <property type="evidence" value="ECO:0007669"/>
    <property type="project" value="UniProtKB-KW"/>
</dbReference>
<dbReference type="GO" id="GO:0003954">
    <property type="term" value="F:NADH dehydrogenase activity"/>
    <property type="evidence" value="ECO:0007669"/>
    <property type="project" value="TreeGrafter"/>
</dbReference>
<dbReference type="InterPro" id="IPR042128">
    <property type="entry name" value="NuoE_dom"/>
</dbReference>
<dbReference type="CDD" id="cd03064">
    <property type="entry name" value="TRX_Fd_NuoE"/>
    <property type="match status" value="1"/>
</dbReference>
<dbReference type="PANTHER" id="PTHR10371:SF3">
    <property type="entry name" value="NADH DEHYDROGENASE [UBIQUINONE] FLAVOPROTEIN 2, MITOCHONDRIAL"/>
    <property type="match status" value="1"/>
</dbReference>
<dbReference type="InterPro" id="IPR036249">
    <property type="entry name" value="Thioredoxin-like_sf"/>
</dbReference>
<feature type="compositionally biased region" description="Polar residues" evidence="11">
    <location>
        <begin position="183"/>
        <end position="203"/>
    </location>
</feature>
<dbReference type="AlphaFoldDB" id="A0A8S8X7V9"/>
<dbReference type="FunFam" id="1.10.10.1590:FF:000001">
    <property type="entry name" value="NADH-quinone oxidoreductase subunit E"/>
    <property type="match status" value="1"/>
</dbReference>
<keyword evidence="4" id="KW-1278">Translocase</keyword>
<proteinExistence type="inferred from homology"/>
<dbReference type="PIRSF" id="PIRSF000216">
    <property type="entry name" value="NADH_DH_24kDa"/>
    <property type="match status" value="1"/>
</dbReference>
<keyword evidence="5 10" id="KW-0408">Iron</keyword>
<organism evidence="12 13">
    <name type="scientific">Roseiterribacter gracilis</name>
    <dbReference type="NCBI Taxonomy" id="2812848"/>
    <lineage>
        <taxon>Bacteria</taxon>
        <taxon>Pseudomonadati</taxon>
        <taxon>Pseudomonadota</taxon>
        <taxon>Alphaproteobacteria</taxon>
        <taxon>Rhodospirillales</taxon>
        <taxon>Roseiterribacteraceae</taxon>
        <taxon>Roseiterribacter</taxon>
    </lineage>
</organism>
<dbReference type="RefSeq" id="WP_420240825.1">
    <property type="nucleotide sequence ID" value="NZ_BOPV01000001.1"/>
</dbReference>
<dbReference type="GO" id="GO:0098796">
    <property type="term" value="C:membrane protein complex"/>
    <property type="evidence" value="ECO:0007669"/>
    <property type="project" value="UniProtKB-ARBA"/>
</dbReference>
<sequence length="216" mass="23193">MSATTHQQVLEADFQPASFEFTPDNRARADRILAKYPADRRRSGMLPLLDLAQRQHGGWLPRAAMDHVADYIGVPRVKAYEVATFYTMYNLKPVGTHLVQVCTSLPCQLRGADAIGDACQKKLGIGYGETTADGKFTLLEVECAGACVNAPMIAVGDDYYEDLTPESTEKLLSELAAGGKPTAGSQTGRRTSMSSAGATTLKAQAQKAGVTYIGEE</sequence>
<evidence type="ECO:0000256" key="9">
    <source>
        <dbReference type="ARBA" id="ARBA00047712"/>
    </source>
</evidence>
<dbReference type="GO" id="GO:0051537">
    <property type="term" value="F:2 iron, 2 sulfur cluster binding"/>
    <property type="evidence" value="ECO:0007669"/>
    <property type="project" value="UniProtKB-KW"/>
</dbReference>
<name>A0A8S8X7V9_9PROT</name>
<dbReference type="GO" id="GO:0008324">
    <property type="term" value="F:monoatomic cation transmembrane transporter activity"/>
    <property type="evidence" value="ECO:0007669"/>
    <property type="project" value="UniProtKB-ARBA"/>
</dbReference>
<feature type="binding site" evidence="10">
    <location>
        <position position="147"/>
    </location>
    <ligand>
        <name>[2Fe-2S] cluster</name>
        <dbReference type="ChEBI" id="CHEBI:190135"/>
    </ligand>
</feature>
<evidence type="ECO:0000256" key="5">
    <source>
        <dbReference type="ARBA" id="ARBA00023004"/>
    </source>
</evidence>
<gene>
    <name evidence="12" type="ORF">TMPK1_01590</name>
</gene>
<dbReference type="InterPro" id="IPR041921">
    <property type="entry name" value="NuoE_N"/>
</dbReference>
<comment type="catalytic activity">
    <reaction evidence="9">
        <text>a quinone + NADH + 5 H(+)(in) = a quinol + NAD(+) + 4 H(+)(out)</text>
        <dbReference type="Rhea" id="RHEA:57888"/>
        <dbReference type="ChEBI" id="CHEBI:15378"/>
        <dbReference type="ChEBI" id="CHEBI:24646"/>
        <dbReference type="ChEBI" id="CHEBI:57540"/>
        <dbReference type="ChEBI" id="CHEBI:57945"/>
        <dbReference type="ChEBI" id="CHEBI:132124"/>
    </reaction>
</comment>
<evidence type="ECO:0000256" key="10">
    <source>
        <dbReference type="PIRSR" id="PIRSR000216-1"/>
    </source>
</evidence>
<feature type="binding site" evidence="10">
    <location>
        <position position="143"/>
    </location>
    <ligand>
        <name>[2Fe-2S] cluster</name>
        <dbReference type="ChEBI" id="CHEBI:190135"/>
    </ligand>
</feature>
<comment type="cofactor">
    <cofactor evidence="8">
        <name>[2Fe-2S] cluster</name>
        <dbReference type="ChEBI" id="CHEBI:190135"/>
    </cofactor>
</comment>
<dbReference type="Pfam" id="PF01257">
    <property type="entry name" value="2Fe-2S_thioredx"/>
    <property type="match status" value="1"/>
</dbReference>
<evidence type="ECO:0000313" key="13">
    <source>
        <dbReference type="Proteomes" id="UP000681075"/>
    </source>
</evidence>
<dbReference type="PANTHER" id="PTHR10371">
    <property type="entry name" value="NADH DEHYDROGENASE UBIQUINONE FLAVOPROTEIN 2, MITOCHONDRIAL"/>
    <property type="match status" value="1"/>
</dbReference>
<dbReference type="GO" id="GO:1902494">
    <property type="term" value="C:catalytic complex"/>
    <property type="evidence" value="ECO:0007669"/>
    <property type="project" value="UniProtKB-ARBA"/>
</dbReference>
<dbReference type="Gene3D" id="1.10.10.1590">
    <property type="entry name" value="NADH-quinone oxidoreductase subunit E"/>
    <property type="match status" value="1"/>
</dbReference>
<feature type="binding site" evidence="10">
    <location>
        <position position="102"/>
    </location>
    <ligand>
        <name>[2Fe-2S] cluster</name>
        <dbReference type="ChEBI" id="CHEBI:190135"/>
    </ligand>
</feature>
<dbReference type="GO" id="GO:0031090">
    <property type="term" value="C:organelle membrane"/>
    <property type="evidence" value="ECO:0007669"/>
    <property type="project" value="UniProtKB-ARBA"/>
</dbReference>
<dbReference type="GO" id="GO:0098662">
    <property type="term" value="P:inorganic cation transmembrane transport"/>
    <property type="evidence" value="ECO:0007669"/>
    <property type="project" value="UniProtKB-ARBA"/>
</dbReference>
<dbReference type="EMBL" id="BOPV01000001">
    <property type="protein sequence ID" value="GIL37922.1"/>
    <property type="molecule type" value="Genomic_DNA"/>
</dbReference>
<protein>
    <submittedName>
        <fullName evidence="12">NADH dehydrogenase</fullName>
    </submittedName>
</protein>
<keyword evidence="13" id="KW-1185">Reference proteome</keyword>
<evidence type="ECO:0000313" key="12">
    <source>
        <dbReference type="EMBL" id="GIL37922.1"/>
    </source>
</evidence>
<comment type="similarity">
    <text evidence="1">Belongs to the complex I 24 kDa subunit family.</text>
</comment>
<dbReference type="GO" id="GO:0022804">
    <property type="term" value="F:active transmembrane transporter activity"/>
    <property type="evidence" value="ECO:0007669"/>
    <property type="project" value="UniProtKB-ARBA"/>
</dbReference>
<evidence type="ECO:0000256" key="2">
    <source>
        <dbReference type="ARBA" id="ARBA00022714"/>
    </source>
</evidence>
<dbReference type="Gene3D" id="3.40.30.10">
    <property type="entry name" value="Glutaredoxin"/>
    <property type="match status" value="1"/>
</dbReference>